<proteinExistence type="predicted"/>
<name>A0A0F9C2M2_9ZZZZ</name>
<accession>A0A0F9C2M2</accession>
<evidence type="ECO:0000313" key="1">
    <source>
        <dbReference type="EMBL" id="KKK90886.1"/>
    </source>
</evidence>
<dbReference type="EMBL" id="LAZR01048898">
    <property type="protein sequence ID" value="KKK90886.1"/>
    <property type="molecule type" value="Genomic_DNA"/>
</dbReference>
<comment type="caution">
    <text evidence="1">The sequence shown here is derived from an EMBL/GenBank/DDBJ whole genome shotgun (WGS) entry which is preliminary data.</text>
</comment>
<gene>
    <name evidence="1" type="ORF">LCGC14_2718510</name>
</gene>
<sequence length="128" mass="15434">MNEIILEADLLQLRKLVAVLYGEDTAQDTMVRVLSRKYREHWFKRELFIAKRKWQQKLKRENLLKPFDETEILQEDDTERILSWIELRARASKEPDFLRLMLIELGIQPVAHRASMTRLRKCNQRESP</sequence>
<dbReference type="AlphaFoldDB" id="A0A0F9C2M2"/>
<organism evidence="1">
    <name type="scientific">marine sediment metagenome</name>
    <dbReference type="NCBI Taxonomy" id="412755"/>
    <lineage>
        <taxon>unclassified sequences</taxon>
        <taxon>metagenomes</taxon>
        <taxon>ecological metagenomes</taxon>
    </lineage>
</organism>
<reference evidence="1" key="1">
    <citation type="journal article" date="2015" name="Nature">
        <title>Complex archaea that bridge the gap between prokaryotes and eukaryotes.</title>
        <authorList>
            <person name="Spang A."/>
            <person name="Saw J.H."/>
            <person name="Jorgensen S.L."/>
            <person name="Zaremba-Niedzwiedzka K."/>
            <person name="Martijn J."/>
            <person name="Lind A.E."/>
            <person name="van Eijk R."/>
            <person name="Schleper C."/>
            <person name="Guy L."/>
            <person name="Ettema T.J."/>
        </authorList>
    </citation>
    <scope>NUCLEOTIDE SEQUENCE</scope>
</reference>
<protein>
    <submittedName>
        <fullName evidence="1">Uncharacterized protein</fullName>
    </submittedName>
</protein>